<evidence type="ECO:0000256" key="7">
    <source>
        <dbReference type="SAM" id="Phobius"/>
    </source>
</evidence>
<evidence type="ECO:0000256" key="5">
    <source>
        <dbReference type="ARBA" id="ARBA00023136"/>
    </source>
</evidence>
<keyword evidence="9" id="KW-1185">Reference proteome</keyword>
<keyword evidence="5 7" id="KW-0472">Membrane</keyword>
<gene>
    <name evidence="8" type="ORF">GOODEAATRI_027337</name>
</gene>
<dbReference type="Proteomes" id="UP001476798">
    <property type="component" value="Unassembled WGS sequence"/>
</dbReference>
<dbReference type="SUPFAM" id="SSF161070">
    <property type="entry name" value="SNF-like"/>
    <property type="match status" value="1"/>
</dbReference>
<protein>
    <submittedName>
        <fullName evidence="8">Uncharacterized protein</fullName>
    </submittedName>
</protein>
<feature type="region of interest" description="Disordered" evidence="6">
    <location>
        <begin position="306"/>
        <end position="329"/>
    </location>
</feature>
<feature type="compositionally biased region" description="Low complexity" evidence="6">
    <location>
        <begin position="313"/>
        <end position="329"/>
    </location>
</feature>
<evidence type="ECO:0000256" key="1">
    <source>
        <dbReference type="ARBA" id="ARBA00004141"/>
    </source>
</evidence>
<dbReference type="InterPro" id="IPR000175">
    <property type="entry name" value="Na/ntran_symport"/>
</dbReference>
<dbReference type="EMBL" id="JAHRIO010093522">
    <property type="protein sequence ID" value="MEQ2189645.1"/>
    <property type="molecule type" value="Genomic_DNA"/>
</dbReference>
<evidence type="ECO:0000256" key="4">
    <source>
        <dbReference type="ARBA" id="ARBA00022989"/>
    </source>
</evidence>
<keyword evidence="3 7" id="KW-0812">Transmembrane</keyword>
<reference evidence="8 9" key="1">
    <citation type="submission" date="2021-06" db="EMBL/GenBank/DDBJ databases">
        <authorList>
            <person name="Palmer J.M."/>
        </authorList>
    </citation>
    <scope>NUCLEOTIDE SEQUENCE [LARGE SCALE GENOMIC DNA]</scope>
    <source>
        <strain evidence="8 9">GA_2019</strain>
        <tissue evidence="8">Muscle</tissue>
    </source>
</reference>
<evidence type="ECO:0000256" key="2">
    <source>
        <dbReference type="ARBA" id="ARBA00022448"/>
    </source>
</evidence>
<dbReference type="Pfam" id="PF00209">
    <property type="entry name" value="SNF"/>
    <property type="match status" value="2"/>
</dbReference>
<dbReference type="PANTHER" id="PTHR11616:SF102">
    <property type="entry name" value="SODIUM-DEPENDENT NEUTRAL AMINO ACID TRANSPORTER SLC6A17"/>
    <property type="match status" value="1"/>
</dbReference>
<keyword evidence="4 7" id="KW-1133">Transmembrane helix</keyword>
<evidence type="ECO:0000313" key="8">
    <source>
        <dbReference type="EMBL" id="MEQ2189645.1"/>
    </source>
</evidence>
<evidence type="ECO:0000256" key="3">
    <source>
        <dbReference type="ARBA" id="ARBA00022692"/>
    </source>
</evidence>
<proteinExistence type="predicted"/>
<organism evidence="8 9">
    <name type="scientific">Goodea atripinnis</name>
    <dbReference type="NCBI Taxonomy" id="208336"/>
    <lineage>
        <taxon>Eukaryota</taxon>
        <taxon>Metazoa</taxon>
        <taxon>Chordata</taxon>
        <taxon>Craniata</taxon>
        <taxon>Vertebrata</taxon>
        <taxon>Euteleostomi</taxon>
        <taxon>Actinopterygii</taxon>
        <taxon>Neopterygii</taxon>
        <taxon>Teleostei</taxon>
        <taxon>Neoteleostei</taxon>
        <taxon>Acanthomorphata</taxon>
        <taxon>Ovalentaria</taxon>
        <taxon>Atherinomorphae</taxon>
        <taxon>Cyprinodontiformes</taxon>
        <taxon>Goodeidae</taxon>
        <taxon>Goodea</taxon>
    </lineage>
</organism>
<evidence type="ECO:0000256" key="6">
    <source>
        <dbReference type="SAM" id="MobiDB-lite"/>
    </source>
</evidence>
<evidence type="ECO:0000313" key="9">
    <source>
        <dbReference type="Proteomes" id="UP001476798"/>
    </source>
</evidence>
<feature type="transmembrane region" description="Helical" evidence="7">
    <location>
        <begin position="205"/>
        <end position="227"/>
    </location>
</feature>
<dbReference type="InterPro" id="IPR037272">
    <property type="entry name" value="SNS_sf"/>
</dbReference>
<feature type="transmembrane region" description="Helical" evidence="7">
    <location>
        <begin position="95"/>
        <end position="119"/>
    </location>
</feature>
<accession>A0ABV0Q1L5</accession>
<dbReference type="PANTHER" id="PTHR11616">
    <property type="entry name" value="SODIUM/CHLORIDE DEPENDENT TRANSPORTER"/>
    <property type="match status" value="1"/>
</dbReference>
<sequence length="329" mass="36327">MIILLFSVCRNGEKILGYLSSNVLSHDLIPPHVNFSHLTPSDYAEVYSVIKTVKEDSFAQLGLEPCVLEDELNKGTGLAFIAFTEAMTHFPASPLWSVMFFFMLINLGLGSMIGTMTGITTPVLDAYKVQKELFTGSPTSPQQFPDLEDMLGFRPSIIYFYLWKYVSPLCLIILISATVIEMAISPPGYNAWVQELERFQSYPPWALAMCFALIVVAMLPLPIVFIARHFNLMSDGSNKLSVSYRKTMMKDISNLEEQDEARFILSAKPGDPPLSGVARKPYVTPAGNKSVDPNSLSPNVCYGTSYQNPAISPTTPTTPTTPLTPESNS</sequence>
<comment type="subcellular location">
    <subcellularLocation>
        <location evidence="1">Membrane</location>
        <topology evidence="1">Multi-pass membrane protein</topology>
    </subcellularLocation>
</comment>
<keyword evidence="2" id="KW-0813">Transport</keyword>
<feature type="transmembrane region" description="Helical" evidence="7">
    <location>
        <begin position="162"/>
        <end position="185"/>
    </location>
</feature>
<dbReference type="PROSITE" id="PS50267">
    <property type="entry name" value="NA_NEUROTRAN_SYMP_3"/>
    <property type="match status" value="2"/>
</dbReference>
<name>A0ABV0Q1L5_9TELE</name>
<comment type="caution">
    <text evidence="8">The sequence shown here is derived from an EMBL/GenBank/DDBJ whole genome shotgun (WGS) entry which is preliminary data.</text>
</comment>